<dbReference type="Proteomes" id="UP000887568">
    <property type="component" value="Unplaced"/>
</dbReference>
<comment type="similarity">
    <text evidence="1 2">Belongs to the ubiquitin family. SUMO subfamily.</text>
</comment>
<reference evidence="5" key="1">
    <citation type="submission" date="2022-11" db="UniProtKB">
        <authorList>
            <consortium name="EnsemblMetazoa"/>
        </authorList>
    </citation>
    <scope>IDENTIFICATION</scope>
</reference>
<proteinExistence type="inferred from homology"/>
<sequence length="110" mass="12393">MSDQVGQDNKPGTDCENAKGAGSSTSESIKIKVRDEAGMEVLFRVKMNTQMRKIKEKYCEKAEKNITHIRFLFDGETINDDTTPKELDMEPDDIIEVVSAQTGGHRTHLY</sequence>
<dbReference type="EnsemblMetazoa" id="XM_038188898.1">
    <property type="protein sequence ID" value="XP_038044826.1"/>
    <property type="gene ID" value="LOC119719444"/>
</dbReference>
<dbReference type="OrthoDB" id="442921at2759"/>
<evidence type="ECO:0000256" key="3">
    <source>
        <dbReference type="SAM" id="MobiDB-lite"/>
    </source>
</evidence>
<dbReference type="InterPro" id="IPR029071">
    <property type="entry name" value="Ubiquitin-like_domsf"/>
</dbReference>
<keyword evidence="2" id="KW-0539">Nucleus</keyword>
<name>A0A913Z1F0_PATMI</name>
<feature type="region of interest" description="Disordered" evidence="3">
    <location>
        <begin position="1"/>
        <end position="28"/>
    </location>
</feature>
<dbReference type="OMA" id="KMSTQMG"/>
<dbReference type="SMART" id="SM00213">
    <property type="entry name" value="UBQ"/>
    <property type="match status" value="1"/>
</dbReference>
<dbReference type="GO" id="GO:0005634">
    <property type="term" value="C:nucleus"/>
    <property type="evidence" value="ECO:0007669"/>
    <property type="project" value="UniProtKB-SubCell"/>
</dbReference>
<evidence type="ECO:0000256" key="1">
    <source>
        <dbReference type="ARBA" id="ARBA00009185"/>
    </source>
</evidence>
<keyword evidence="6" id="KW-1185">Reference proteome</keyword>
<keyword evidence="2" id="KW-0833">Ubl conjugation pathway</keyword>
<feature type="domain" description="Ubiquitin-like" evidence="4">
    <location>
        <begin position="29"/>
        <end position="104"/>
    </location>
</feature>
<dbReference type="Gene3D" id="3.10.20.90">
    <property type="entry name" value="Phosphatidylinositol 3-kinase Catalytic Subunit, Chain A, domain 1"/>
    <property type="match status" value="1"/>
</dbReference>
<comment type="subcellular location">
    <subcellularLocation>
        <location evidence="2">Nucleus</location>
    </subcellularLocation>
</comment>
<organism evidence="5 6">
    <name type="scientific">Patiria miniata</name>
    <name type="common">Bat star</name>
    <name type="synonym">Asterina miniata</name>
    <dbReference type="NCBI Taxonomy" id="46514"/>
    <lineage>
        <taxon>Eukaryota</taxon>
        <taxon>Metazoa</taxon>
        <taxon>Echinodermata</taxon>
        <taxon>Eleutherozoa</taxon>
        <taxon>Asterozoa</taxon>
        <taxon>Asteroidea</taxon>
        <taxon>Valvatacea</taxon>
        <taxon>Valvatida</taxon>
        <taxon>Asterinidae</taxon>
        <taxon>Patiria</taxon>
    </lineage>
</organism>
<dbReference type="Pfam" id="PF11976">
    <property type="entry name" value="Rad60-SLD"/>
    <property type="match status" value="1"/>
</dbReference>
<evidence type="ECO:0000256" key="2">
    <source>
        <dbReference type="RuleBase" id="RU361190"/>
    </source>
</evidence>
<evidence type="ECO:0000313" key="5">
    <source>
        <dbReference type="EnsemblMetazoa" id="XP_038044826.1"/>
    </source>
</evidence>
<dbReference type="RefSeq" id="XP_038044826.1">
    <property type="nucleotide sequence ID" value="XM_038188898.1"/>
</dbReference>
<dbReference type="AlphaFoldDB" id="A0A913Z1F0"/>
<protein>
    <recommendedName>
        <fullName evidence="2">Small ubiquitin-related modifier</fullName>
        <shortName evidence="2">SUMO</shortName>
    </recommendedName>
</protein>
<evidence type="ECO:0000259" key="4">
    <source>
        <dbReference type="PROSITE" id="PS50053"/>
    </source>
</evidence>
<dbReference type="GeneID" id="119719444"/>
<evidence type="ECO:0000313" key="6">
    <source>
        <dbReference type="Proteomes" id="UP000887568"/>
    </source>
</evidence>
<dbReference type="SUPFAM" id="SSF54236">
    <property type="entry name" value="Ubiquitin-like"/>
    <property type="match status" value="1"/>
</dbReference>
<dbReference type="PROSITE" id="PS50053">
    <property type="entry name" value="UBIQUITIN_2"/>
    <property type="match status" value="1"/>
</dbReference>
<accession>A0A913Z1F0</accession>
<dbReference type="PANTHER" id="PTHR10562">
    <property type="entry name" value="SMALL UBIQUITIN-RELATED MODIFIER"/>
    <property type="match status" value="1"/>
</dbReference>
<dbReference type="InterPro" id="IPR022617">
    <property type="entry name" value="Rad60/SUMO-like_dom"/>
</dbReference>
<dbReference type="InterPro" id="IPR000626">
    <property type="entry name" value="Ubiquitin-like_dom"/>
</dbReference>